<organism evidence="5 6">
    <name type="scientific">Dimorphilus gyrociliatus</name>
    <dbReference type="NCBI Taxonomy" id="2664684"/>
    <lineage>
        <taxon>Eukaryota</taxon>
        <taxon>Metazoa</taxon>
        <taxon>Spiralia</taxon>
        <taxon>Lophotrochozoa</taxon>
        <taxon>Annelida</taxon>
        <taxon>Polychaeta</taxon>
        <taxon>Polychaeta incertae sedis</taxon>
        <taxon>Dinophilidae</taxon>
        <taxon>Dimorphilus</taxon>
    </lineage>
</organism>
<dbReference type="EC" id="2.7.-.-" evidence="4"/>
<keyword evidence="2 4" id="KW-0808">Transferase</keyword>
<protein>
    <recommendedName>
        <fullName evidence="4">Kinase</fullName>
        <ecNumber evidence="4">2.7.-.-</ecNumber>
    </recommendedName>
</protein>
<accession>A0A7I8V7Y3</accession>
<dbReference type="Gene3D" id="3.30.470.160">
    <property type="entry name" value="Inositol polyphosphate kinase"/>
    <property type="match status" value="1"/>
</dbReference>
<keyword evidence="3 4" id="KW-0418">Kinase</keyword>
<dbReference type="GO" id="GO:0046854">
    <property type="term" value="P:phosphatidylinositol phosphate biosynthetic process"/>
    <property type="evidence" value="ECO:0007669"/>
    <property type="project" value="TreeGrafter"/>
</dbReference>
<name>A0A7I8V7Y3_9ANNE</name>
<evidence type="ECO:0000256" key="4">
    <source>
        <dbReference type="RuleBase" id="RU363090"/>
    </source>
</evidence>
<comment type="caution">
    <text evidence="5">The sequence shown here is derived from an EMBL/GenBank/DDBJ whole genome shotgun (WGS) entry which is preliminary data.</text>
</comment>
<dbReference type="GO" id="GO:0005737">
    <property type="term" value="C:cytoplasm"/>
    <property type="evidence" value="ECO:0007669"/>
    <property type="project" value="TreeGrafter"/>
</dbReference>
<evidence type="ECO:0000313" key="5">
    <source>
        <dbReference type="EMBL" id="CAD5111678.1"/>
    </source>
</evidence>
<dbReference type="EMBL" id="CAJFCJ010000002">
    <property type="protein sequence ID" value="CAD5111678.1"/>
    <property type="molecule type" value="Genomic_DNA"/>
</dbReference>
<dbReference type="InterPro" id="IPR038286">
    <property type="entry name" value="IPK_sf"/>
</dbReference>
<keyword evidence="6" id="KW-1185">Reference proteome</keyword>
<proteinExistence type="inferred from homology"/>
<dbReference type="PANTHER" id="PTHR12400:SF21">
    <property type="entry name" value="KINASE"/>
    <property type="match status" value="1"/>
</dbReference>
<dbReference type="InterPro" id="IPR005522">
    <property type="entry name" value="IPK"/>
</dbReference>
<dbReference type="SUPFAM" id="SSF56104">
    <property type="entry name" value="SAICAR synthase-like"/>
    <property type="match status" value="1"/>
</dbReference>
<dbReference type="OrthoDB" id="2573163at2759"/>
<reference evidence="5 6" key="1">
    <citation type="submission" date="2020-08" db="EMBL/GenBank/DDBJ databases">
        <authorList>
            <person name="Hejnol A."/>
        </authorList>
    </citation>
    <scope>NUCLEOTIDE SEQUENCE [LARGE SCALE GENOMIC DNA]</scope>
</reference>
<dbReference type="AlphaFoldDB" id="A0A7I8V7Y3"/>
<dbReference type="Proteomes" id="UP000549394">
    <property type="component" value="Unassembled WGS sequence"/>
</dbReference>
<dbReference type="GO" id="GO:0032958">
    <property type="term" value="P:inositol phosphate biosynthetic process"/>
    <property type="evidence" value="ECO:0007669"/>
    <property type="project" value="InterPro"/>
</dbReference>
<sequence>MSGEDQIFIRKGKRIRLEAFQHQVGGHTPIFKCGYSTVCKAFNRREYFIYISASPELESFLPKLIGLMEVGYAHSEGDIEIYGQQIQLLDKDRFLYKKENQFLLKSDCPQKDVTEEVHRSSVEKLFLHSDRLQPSTGISNPYSNSTYVRALERLKDRKPPHYFTLLEDLTHSFSRPCVLDLKMGTRLYGDDASEERVVFHKIQSEMTTSCRLGVRVGGMQLFKREQNKYLCYGKHHGKALDDEGFKECILEFVKHNNNFRFDLIGILVERLKTLRKIILKMDGWRFFSSSLLIIYEGFEASTSRIDIKMIDFTRSTNGKFLDDRIVHNGPDDGYILGINTLINIFENLGS</sequence>
<evidence type="ECO:0000256" key="3">
    <source>
        <dbReference type="ARBA" id="ARBA00022777"/>
    </source>
</evidence>
<dbReference type="GO" id="GO:0000828">
    <property type="term" value="F:inositol hexakisphosphate kinase activity"/>
    <property type="evidence" value="ECO:0007669"/>
    <property type="project" value="TreeGrafter"/>
</dbReference>
<evidence type="ECO:0000256" key="2">
    <source>
        <dbReference type="ARBA" id="ARBA00022679"/>
    </source>
</evidence>
<dbReference type="Pfam" id="PF03770">
    <property type="entry name" value="IPK"/>
    <property type="match status" value="1"/>
</dbReference>
<dbReference type="PANTHER" id="PTHR12400">
    <property type="entry name" value="INOSITOL POLYPHOSPHATE KINASE"/>
    <property type="match status" value="1"/>
</dbReference>
<gene>
    <name evidence="5" type="ORF">DGYR_LOCUS931</name>
</gene>
<evidence type="ECO:0000313" key="6">
    <source>
        <dbReference type="Proteomes" id="UP000549394"/>
    </source>
</evidence>
<evidence type="ECO:0000256" key="1">
    <source>
        <dbReference type="ARBA" id="ARBA00007374"/>
    </source>
</evidence>
<comment type="similarity">
    <text evidence="1 4">Belongs to the inositol phosphokinase (IPK) family.</text>
</comment>
<dbReference type="GO" id="GO:0005634">
    <property type="term" value="C:nucleus"/>
    <property type="evidence" value="ECO:0007669"/>
    <property type="project" value="TreeGrafter"/>
</dbReference>